<name>G3IYI3_METTV</name>
<evidence type="ECO:0000313" key="2">
    <source>
        <dbReference type="Proteomes" id="UP000004664"/>
    </source>
</evidence>
<proteinExistence type="predicted"/>
<protein>
    <submittedName>
        <fullName evidence="1">Uncharacterized protein</fullName>
    </submittedName>
</protein>
<evidence type="ECO:0000313" key="1">
    <source>
        <dbReference type="EMBL" id="EGW21205.1"/>
    </source>
</evidence>
<gene>
    <name evidence="1" type="ORF">Mettu_4367</name>
</gene>
<accession>G3IYI3</accession>
<dbReference type="Proteomes" id="UP000004664">
    <property type="component" value="Unassembled WGS sequence"/>
</dbReference>
<dbReference type="EMBL" id="JH109153">
    <property type="protein sequence ID" value="EGW21205.1"/>
    <property type="molecule type" value="Genomic_DNA"/>
</dbReference>
<dbReference type="STRING" id="697282.Mettu_4367"/>
<dbReference type="AlphaFoldDB" id="G3IYI3"/>
<organism evidence="1 2">
    <name type="scientific">Methylobacter tundripaludum (strain ATCC BAA-1195 / DSM 17260 / SV96)</name>
    <dbReference type="NCBI Taxonomy" id="697282"/>
    <lineage>
        <taxon>Bacteria</taxon>
        <taxon>Pseudomonadati</taxon>
        <taxon>Pseudomonadota</taxon>
        <taxon>Gammaproteobacteria</taxon>
        <taxon>Methylococcales</taxon>
        <taxon>Methylococcaceae</taxon>
        <taxon>Methylobacter</taxon>
    </lineage>
</organism>
<keyword evidence="2" id="KW-1185">Reference proteome</keyword>
<reference evidence="1 2" key="1">
    <citation type="submission" date="2011-06" db="EMBL/GenBank/DDBJ databases">
        <title>Genomic sequence of Methylobacter tundripaludum SV96.</title>
        <authorList>
            <consortium name="US DOE Joint Genome Institute"/>
            <person name="Lucas S."/>
            <person name="Han J."/>
            <person name="Lapidus A."/>
            <person name="Cheng J.-F."/>
            <person name="Goodwin L."/>
            <person name="Pitluck S."/>
            <person name="Held B."/>
            <person name="Detter J.C."/>
            <person name="Han C."/>
            <person name="Tapia R."/>
            <person name="Land M."/>
            <person name="Hauser L."/>
            <person name="Kyrpides N."/>
            <person name="Ivanova N."/>
            <person name="Ovchinnikova G."/>
            <person name="Pagani I."/>
            <person name="Klotz M.G."/>
            <person name="Dispirito A.A."/>
            <person name="Murrell J.C."/>
            <person name="Dunfield P."/>
            <person name="Kalyuzhnaya M.G."/>
            <person name="Svenning M."/>
            <person name="Trotsenko Y.A."/>
            <person name="Stein L.Y."/>
            <person name="Woyke T."/>
        </authorList>
    </citation>
    <scope>NUCLEOTIDE SEQUENCE [LARGE SCALE GENOMIC DNA]</scope>
    <source>
        <strain evidence="2">ATCC BAA-1195 / DSM 17260 / SV96</strain>
    </source>
</reference>
<sequence>MLGWNSITPTCFLSKIIVVMGKSPQVDPNKTAKVKYLLNCPKITGETEYDHYYL</sequence>
<dbReference type="HOGENOM" id="CLU_3045276_0_0_6"/>